<dbReference type="EMBL" id="JADBDY010000001">
    <property type="protein sequence ID" value="MBE1459666.1"/>
    <property type="molecule type" value="Genomic_DNA"/>
</dbReference>
<reference evidence="2 3" key="1">
    <citation type="submission" date="2020-10" db="EMBL/GenBank/DDBJ databases">
        <title>Sequencing the genomes of 1000 actinobacteria strains.</title>
        <authorList>
            <person name="Klenk H.-P."/>
        </authorList>
    </citation>
    <scope>NUCLEOTIDE SEQUENCE [LARGE SCALE GENOMIC DNA]</scope>
    <source>
        <strain evidence="2 3">DSM 45157</strain>
    </source>
</reference>
<comment type="caution">
    <text evidence="2">The sequence shown here is derived from an EMBL/GenBank/DDBJ whole genome shotgun (WGS) entry which is preliminary data.</text>
</comment>
<feature type="compositionally biased region" description="Basic and acidic residues" evidence="1">
    <location>
        <begin position="22"/>
        <end position="34"/>
    </location>
</feature>
<feature type="region of interest" description="Disordered" evidence="1">
    <location>
        <begin position="1"/>
        <end position="39"/>
    </location>
</feature>
<protein>
    <submittedName>
        <fullName evidence="2">Alkaline shock family protein YloU</fullName>
    </submittedName>
</protein>
<gene>
    <name evidence="2" type="ORF">H4W79_003880</name>
</gene>
<dbReference type="RefSeq" id="WP_191274805.1">
    <property type="nucleotide sequence ID" value="NZ_BMXJ01000008.1"/>
</dbReference>
<proteinExistence type="predicted"/>
<evidence type="ECO:0000313" key="3">
    <source>
        <dbReference type="Proteomes" id="UP000598217"/>
    </source>
</evidence>
<evidence type="ECO:0000313" key="2">
    <source>
        <dbReference type="EMBL" id="MBE1459666.1"/>
    </source>
</evidence>
<sequence>MVGVRSGTVPRQRDAAPAGDQEGGRHVRPRDPGGRTDIPGDVIEKAAAKAVGEVSGARAARSRAARARISGEVVLLRLRIEVSYPRPALQVARAVREHVKGRIEWITGKQVHHIDIEIAELVR</sequence>
<name>A0ABR9HKX0_9ACTN</name>
<accession>A0ABR9HKX0</accession>
<organism evidence="2 3">
    <name type="scientific">Nocardiopsis terrae</name>
    <dbReference type="NCBI Taxonomy" id="372655"/>
    <lineage>
        <taxon>Bacteria</taxon>
        <taxon>Bacillati</taxon>
        <taxon>Actinomycetota</taxon>
        <taxon>Actinomycetes</taxon>
        <taxon>Streptosporangiales</taxon>
        <taxon>Nocardiopsidaceae</taxon>
        <taxon>Nocardiopsis</taxon>
    </lineage>
</organism>
<evidence type="ECO:0000256" key="1">
    <source>
        <dbReference type="SAM" id="MobiDB-lite"/>
    </source>
</evidence>
<dbReference type="Proteomes" id="UP000598217">
    <property type="component" value="Unassembled WGS sequence"/>
</dbReference>
<keyword evidence="3" id="KW-1185">Reference proteome</keyword>